<accession>A0ABP9A548</accession>
<evidence type="ECO:0000313" key="2">
    <source>
        <dbReference type="EMBL" id="GAA4774266.1"/>
    </source>
</evidence>
<proteinExistence type="predicted"/>
<dbReference type="InterPro" id="IPR011528">
    <property type="entry name" value="NERD"/>
</dbReference>
<dbReference type="EMBL" id="BAABHO010000002">
    <property type="protein sequence ID" value="GAA4774266.1"/>
    <property type="molecule type" value="Genomic_DNA"/>
</dbReference>
<organism evidence="2 3">
    <name type="scientific">Actinomycetospora chlora</name>
    <dbReference type="NCBI Taxonomy" id="663608"/>
    <lineage>
        <taxon>Bacteria</taxon>
        <taxon>Bacillati</taxon>
        <taxon>Actinomycetota</taxon>
        <taxon>Actinomycetes</taxon>
        <taxon>Pseudonocardiales</taxon>
        <taxon>Pseudonocardiaceae</taxon>
        <taxon>Actinomycetospora</taxon>
    </lineage>
</organism>
<evidence type="ECO:0000259" key="1">
    <source>
        <dbReference type="Pfam" id="PF08378"/>
    </source>
</evidence>
<gene>
    <name evidence="2" type="ORF">GCM10023200_03430</name>
</gene>
<dbReference type="Pfam" id="PF08378">
    <property type="entry name" value="NERD"/>
    <property type="match status" value="1"/>
</dbReference>
<name>A0ABP9A548_9PSEU</name>
<protein>
    <recommendedName>
        <fullName evidence="1">NERD domain-containing protein</fullName>
    </recommendedName>
</protein>
<evidence type="ECO:0000313" key="3">
    <source>
        <dbReference type="Proteomes" id="UP001500928"/>
    </source>
</evidence>
<keyword evidence="3" id="KW-1185">Reference proteome</keyword>
<dbReference type="Proteomes" id="UP001500928">
    <property type="component" value="Unassembled WGS sequence"/>
</dbReference>
<dbReference type="RefSeq" id="WP_345410611.1">
    <property type="nucleotide sequence ID" value="NZ_BAABHO010000002.1"/>
</dbReference>
<sequence length="301" mass="31945">MAARRRRRPGSDRLYVSSADGLPLGHLDLVTREAHDVPAGYRERFVQEANAWLWQNSMPPIGSPAEVAEPAAISAGAEPPVGGWDPGFDDLALHLPGHGLAEEAANARALDGPGADRPYRLRAEGQHAVAEALGKLTRTPALRRGRGARWRILHTVPMAFAEEPAHVVIDHVLIGPPGVFLIEVANIPGGRAVLDHRSVDLGGGTVLDLDRRRRVGIEAGERVSIALARAAGATETLDPPAVHPVIAIVGAIMSGTGRPRGVTVTRLGQLPRLLSAFGAPLSDLAVAQIYEVARRSTTWSP</sequence>
<reference evidence="3" key="1">
    <citation type="journal article" date="2019" name="Int. J. Syst. Evol. Microbiol.">
        <title>The Global Catalogue of Microorganisms (GCM) 10K type strain sequencing project: providing services to taxonomists for standard genome sequencing and annotation.</title>
        <authorList>
            <consortium name="The Broad Institute Genomics Platform"/>
            <consortium name="The Broad Institute Genome Sequencing Center for Infectious Disease"/>
            <person name="Wu L."/>
            <person name="Ma J."/>
        </authorList>
    </citation>
    <scope>NUCLEOTIDE SEQUENCE [LARGE SCALE GENOMIC DNA]</scope>
    <source>
        <strain evidence="3">JCM 17979</strain>
    </source>
</reference>
<comment type="caution">
    <text evidence="2">The sequence shown here is derived from an EMBL/GenBank/DDBJ whole genome shotgun (WGS) entry which is preliminary data.</text>
</comment>
<feature type="domain" description="NERD" evidence="1">
    <location>
        <begin position="124"/>
        <end position="192"/>
    </location>
</feature>